<dbReference type="VEuPathDB" id="FungiDB:PPTG_23482"/>
<organism evidence="1">
    <name type="scientific">Phytophthora nicotianae</name>
    <name type="common">Potato buckeye rot agent</name>
    <name type="synonym">Phytophthora parasitica</name>
    <dbReference type="NCBI Taxonomy" id="4792"/>
    <lineage>
        <taxon>Eukaryota</taxon>
        <taxon>Sar</taxon>
        <taxon>Stramenopiles</taxon>
        <taxon>Oomycota</taxon>
        <taxon>Peronosporomycetes</taxon>
        <taxon>Peronosporales</taxon>
        <taxon>Peronosporaceae</taxon>
        <taxon>Phytophthora</taxon>
    </lineage>
</organism>
<dbReference type="Proteomes" id="UP000053236">
    <property type="component" value="Unassembled WGS sequence"/>
</dbReference>
<dbReference type="AlphaFoldDB" id="W2GG84"/>
<accession>W2GG84</accession>
<proteinExistence type="predicted"/>
<name>W2GG84_PHYNI</name>
<evidence type="ECO:0000313" key="1">
    <source>
        <dbReference type="EMBL" id="ETK82053.1"/>
    </source>
</evidence>
<gene>
    <name evidence="1" type="ORF">L915_12499</name>
</gene>
<dbReference type="EMBL" id="KI687299">
    <property type="protein sequence ID" value="ETK82053.1"/>
    <property type="molecule type" value="Genomic_DNA"/>
</dbReference>
<sequence>MRRWHAVVKNVDAVKKAMRWLNRIEFHLDSSEHFRVPEDADLEDRLKQLPVSSMKFQTPYEHPLVKSIVKLSFILMRYPTERYCSMGYYTISLKP</sequence>
<protein>
    <submittedName>
        <fullName evidence="1">Uncharacterized protein</fullName>
    </submittedName>
</protein>
<reference evidence="1" key="1">
    <citation type="submission" date="2013-11" db="EMBL/GenBank/DDBJ databases">
        <title>The Genome Sequence of Phytophthora parasitica CJ02B3.</title>
        <authorList>
            <consortium name="The Broad Institute Genomics Platform"/>
            <person name="Russ C."/>
            <person name="Tyler B."/>
            <person name="Panabieres F."/>
            <person name="Shan W."/>
            <person name="Tripathy S."/>
            <person name="Grunwald N."/>
            <person name="Machado M."/>
            <person name="Johnson C.S."/>
            <person name="Arredondo F."/>
            <person name="Hong C."/>
            <person name="Coffey M."/>
            <person name="Young S.K."/>
            <person name="Zeng Q."/>
            <person name="Gargeya S."/>
            <person name="Fitzgerald M."/>
            <person name="Abouelleil A."/>
            <person name="Alvarado L."/>
            <person name="Chapman S.B."/>
            <person name="Gainer-Dewar J."/>
            <person name="Goldberg J."/>
            <person name="Griggs A."/>
            <person name="Gujja S."/>
            <person name="Hansen M."/>
            <person name="Howarth C."/>
            <person name="Imamovic A."/>
            <person name="Ireland A."/>
            <person name="Larimer J."/>
            <person name="McCowan C."/>
            <person name="Murphy C."/>
            <person name="Pearson M."/>
            <person name="Poon T.W."/>
            <person name="Priest M."/>
            <person name="Roberts A."/>
            <person name="Saif S."/>
            <person name="Shea T."/>
            <person name="Sykes S."/>
            <person name="Wortman J."/>
            <person name="Nusbaum C."/>
            <person name="Birren B."/>
        </authorList>
    </citation>
    <scope>NUCLEOTIDE SEQUENCE [LARGE SCALE GENOMIC DNA]</scope>
    <source>
        <strain evidence="1">CJ02B3</strain>
    </source>
</reference>